<name>A0A1Y3AYJ8_EURMA</name>
<evidence type="ECO:0000313" key="1">
    <source>
        <dbReference type="EMBL" id="OTF72878.1"/>
    </source>
</evidence>
<organism evidence="1 2">
    <name type="scientific">Euroglyphus maynei</name>
    <name type="common">Mayne's house dust mite</name>
    <dbReference type="NCBI Taxonomy" id="6958"/>
    <lineage>
        <taxon>Eukaryota</taxon>
        <taxon>Metazoa</taxon>
        <taxon>Ecdysozoa</taxon>
        <taxon>Arthropoda</taxon>
        <taxon>Chelicerata</taxon>
        <taxon>Arachnida</taxon>
        <taxon>Acari</taxon>
        <taxon>Acariformes</taxon>
        <taxon>Sarcoptiformes</taxon>
        <taxon>Astigmata</taxon>
        <taxon>Psoroptidia</taxon>
        <taxon>Analgoidea</taxon>
        <taxon>Pyroglyphidae</taxon>
        <taxon>Pyroglyphinae</taxon>
        <taxon>Euroglyphus</taxon>
    </lineage>
</organism>
<accession>A0A1Y3AYJ8</accession>
<gene>
    <name evidence="1" type="ORF">BLA29_015285</name>
</gene>
<reference evidence="1 2" key="1">
    <citation type="submission" date="2017-03" db="EMBL/GenBank/DDBJ databases">
        <title>Genome Survey of Euroglyphus maynei.</title>
        <authorList>
            <person name="Arlian L.G."/>
            <person name="Morgan M.S."/>
            <person name="Rider S.D."/>
        </authorList>
    </citation>
    <scope>NUCLEOTIDE SEQUENCE [LARGE SCALE GENOMIC DNA]</scope>
    <source>
        <strain evidence="1">Arlian Lab</strain>
        <tissue evidence="1">Whole body</tissue>
    </source>
</reference>
<comment type="caution">
    <text evidence="1">The sequence shown here is derived from an EMBL/GenBank/DDBJ whole genome shotgun (WGS) entry which is preliminary data.</text>
</comment>
<proteinExistence type="predicted"/>
<sequence length="76" mass="8373">MPFNVPPQQQQPKPLPQQQLQTKVQIVKPTTILQPKNPSEVPVQSAQQLHIGITENGQTIVYQLPATAQTNPAVVQ</sequence>
<protein>
    <submittedName>
        <fullName evidence="1">Uncharacterized protein</fullName>
    </submittedName>
</protein>
<keyword evidence="2" id="KW-1185">Reference proteome</keyword>
<evidence type="ECO:0000313" key="2">
    <source>
        <dbReference type="Proteomes" id="UP000194236"/>
    </source>
</evidence>
<dbReference type="AlphaFoldDB" id="A0A1Y3AYJ8"/>
<dbReference type="EMBL" id="MUJZ01054200">
    <property type="protein sequence ID" value="OTF72878.1"/>
    <property type="molecule type" value="Genomic_DNA"/>
</dbReference>
<dbReference type="Proteomes" id="UP000194236">
    <property type="component" value="Unassembled WGS sequence"/>
</dbReference>
<feature type="non-terminal residue" evidence="1">
    <location>
        <position position="76"/>
    </location>
</feature>